<dbReference type="InterPro" id="IPR057560">
    <property type="entry name" value="Znf_SCAND3"/>
</dbReference>
<dbReference type="EMBL" id="JAIFRP010000087">
    <property type="protein sequence ID" value="KAK2579422.1"/>
    <property type="molecule type" value="Genomic_DNA"/>
</dbReference>
<keyword evidence="4" id="KW-1185">Reference proteome</keyword>
<feature type="compositionally biased region" description="Basic and acidic residues" evidence="1">
    <location>
        <begin position="125"/>
        <end position="154"/>
    </location>
</feature>
<feature type="domain" description="SCAN" evidence="2">
    <location>
        <begin position="314"/>
        <end position="359"/>
    </location>
</feature>
<comment type="caution">
    <text evidence="3">The sequence shown here is derived from an EMBL/GenBank/DDBJ whole genome shotgun (WGS) entry which is preliminary data.</text>
</comment>
<dbReference type="Proteomes" id="UP001258017">
    <property type="component" value="Unassembled WGS sequence"/>
</dbReference>
<reference evidence="3" key="2">
    <citation type="journal article" date="2023" name="Commun. Biol.">
        <title>Intrasexual cuticular hydrocarbon dimorphism in a wasp sheds light on hydrocarbon biosynthesis genes in Hymenoptera.</title>
        <authorList>
            <person name="Moris V.C."/>
            <person name="Podsiadlowski L."/>
            <person name="Martin S."/>
            <person name="Oeyen J.P."/>
            <person name="Donath A."/>
            <person name="Petersen M."/>
            <person name="Wilbrandt J."/>
            <person name="Misof B."/>
            <person name="Liedtke D."/>
            <person name="Thamm M."/>
            <person name="Scheiner R."/>
            <person name="Schmitt T."/>
            <person name="Niehuis O."/>
        </authorList>
    </citation>
    <scope>NUCLEOTIDE SEQUENCE</scope>
    <source>
        <strain evidence="3">GBR_01_08_01A</strain>
    </source>
</reference>
<feature type="region of interest" description="Disordered" evidence="1">
    <location>
        <begin position="1"/>
        <end position="28"/>
    </location>
</feature>
<dbReference type="AlphaFoldDB" id="A0AAD9VMR2"/>
<feature type="compositionally biased region" description="Low complexity" evidence="1">
    <location>
        <begin position="159"/>
        <end position="176"/>
    </location>
</feature>
<feature type="compositionally biased region" description="Basic and acidic residues" evidence="1">
    <location>
        <begin position="179"/>
        <end position="190"/>
    </location>
</feature>
<evidence type="ECO:0000313" key="4">
    <source>
        <dbReference type="Proteomes" id="UP001258017"/>
    </source>
</evidence>
<gene>
    <name evidence="3" type="ORF">KPH14_002634</name>
</gene>
<protein>
    <recommendedName>
        <fullName evidence="2">SCAN domain-containing protein</fullName>
    </recommendedName>
</protein>
<dbReference type="Pfam" id="PF23663">
    <property type="entry name" value="Znf_SCAND3"/>
    <property type="match status" value="1"/>
</dbReference>
<feature type="region of interest" description="Disordered" evidence="1">
    <location>
        <begin position="125"/>
        <end position="190"/>
    </location>
</feature>
<evidence type="ECO:0000259" key="2">
    <source>
        <dbReference type="Pfam" id="PF23663"/>
    </source>
</evidence>
<feature type="compositionally biased region" description="Polar residues" evidence="1">
    <location>
        <begin position="1"/>
        <end position="18"/>
    </location>
</feature>
<dbReference type="CDD" id="cd15489">
    <property type="entry name" value="PHD_SF"/>
    <property type="match status" value="1"/>
</dbReference>
<sequence>MRSISPTVSLPDNNIQTEDPTDVDPIPPISLFDDTIPAEEFLNDDVISAVPILKDDNTTTEQPANDDTIQNDLITQAAMLPQNVRNEKTNKKKMPRERMPFIASGELCQEYFLNKIKKKEEMERLKRERAAERQRKKEEKGRAKEDKTRKLELKKAKKILQYSSESSNSSCEMSDSAAESERNEEVNKENELLNDDEWSGWLPVEKVVNEHVIFLYEGKHYPGKILRVTKTKATISSMEMYGRLWKWPEKPDMLNYKWKSQLLYSVNNNIGENNTIKKEDNEQLSSKTGEIIQEPVKEVDIKMYCVVCKNETLEAHKCSGCQQYVHIICGKSDENNEDFGQNITCKLCIRKKNINVEREVAKFGQEKQAQKMIAFSNSKLPEVDIGTNVAVRVPGVDRGRTAPRNILAIVAGINASGLYELGTKEGHLDRLYARNEFIIVENNFIEIKDVPSTSLTVRSASTLSSGSKQGFISCHCKRYCIDRKCKCLSKNIKCNSKCHNNSSCKNK</sequence>
<organism evidence="3 4">
    <name type="scientific">Odynerus spinipes</name>
    <dbReference type="NCBI Taxonomy" id="1348599"/>
    <lineage>
        <taxon>Eukaryota</taxon>
        <taxon>Metazoa</taxon>
        <taxon>Ecdysozoa</taxon>
        <taxon>Arthropoda</taxon>
        <taxon>Hexapoda</taxon>
        <taxon>Insecta</taxon>
        <taxon>Pterygota</taxon>
        <taxon>Neoptera</taxon>
        <taxon>Endopterygota</taxon>
        <taxon>Hymenoptera</taxon>
        <taxon>Apocrita</taxon>
        <taxon>Aculeata</taxon>
        <taxon>Vespoidea</taxon>
        <taxon>Vespidae</taxon>
        <taxon>Eumeninae</taxon>
        <taxon>Odynerus</taxon>
    </lineage>
</organism>
<proteinExistence type="predicted"/>
<name>A0AAD9VMR2_9HYME</name>
<evidence type="ECO:0000313" key="3">
    <source>
        <dbReference type="EMBL" id="KAK2579422.1"/>
    </source>
</evidence>
<evidence type="ECO:0000256" key="1">
    <source>
        <dbReference type="SAM" id="MobiDB-lite"/>
    </source>
</evidence>
<accession>A0AAD9VMR2</accession>
<reference evidence="3" key="1">
    <citation type="submission" date="2021-08" db="EMBL/GenBank/DDBJ databases">
        <authorList>
            <person name="Misof B."/>
            <person name="Oliver O."/>
            <person name="Podsiadlowski L."/>
            <person name="Donath A."/>
            <person name="Peters R."/>
            <person name="Mayer C."/>
            <person name="Rust J."/>
            <person name="Gunkel S."/>
            <person name="Lesny P."/>
            <person name="Martin S."/>
            <person name="Oeyen J.P."/>
            <person name="Petersen M."/>
            <person name="Panagiotis P."/>
            <person name="Wilbrandt J."/>
            <person name="Tanja T."/>
        </authorList>
    </citation>
    <scope>NUCLEOTIDE SEQUENCE</scope>
    <source>
        <strain evidence="3">GBR_01_08_01A</strain>
        <tissue evidence="3">Thorax + abdomen</tissue>
    </source>
</reference>